<comment type="similarity">
    <text evidence="2 5">Belongs to the arginine deiminase family.</text>
</comment>
<dbReference type="NCBIfam" id="NF002381">
    <property type="entry name" value="PRK01388.1"/>
    <property type="match status" value="1"/>
</dbReference>
<keyword evidence="5" id="KW-0056">Arginine metabolism</keyword>
<accession>A0AA34R4K6</accession>
<dbReference type="Gene3D" id="1.10.3930.10">
    <property type="entry name" value="Arginine deiminase"/>
    <property type="match status" value="1"/>
</dbReference>
<evidence type="ECO:0000256" key="5">
    <source>
        <dbReference type="HAMAP-Rule" id="MF_00242"/>
    </source>
</evidence>
<evidence type="ECO:0000256" key="4">
    <source>
        <dbReference type="ARBA" id="ARBA00049429"/>
    </source>
</evidence>
<protein>
    <recommendedName>
        <fullName evidence="5">Arginine deiminase</fullName>
        <shortName evidence="5">ADI</shortName>
        <ecNumber evidence="5">3.5.3.6</ecNumber>
    </recommendedName>
    <alternativeName>
        <fullName evidence="5">Arginine dihydrolase</fullName>
        <shortName evidence="5">AD</shortName>
    </alternativeName>
</protein>
<evidence type="ECO:0000256" key="1">
    <source>
        <dbReference type="ARBA" id="ARBA00005213"/>
    </source>
</evidence>
<name>A0AA34R4K6_BORHD</name>
<dbReference type="HAMAP" id="MF_00242">
    <property type="entry name" value="Arg_deiminase"/>
    <property type="match status" value="1"/>
</dbReference>
<dbReference type="AlphaFoldDB" id="A0AA34R4K6"/>
<dbReference type="GO" id="GO:0016990">
    <property type="term" value="F:arginine deiminase activity"/>
    <property type="evidence" value="ECO:0007669"/>
    <property type="project" value="UniProtKB-UniRule"/>
</dbReference>
<dbReference type="KEGG" id="bhr:BH0841"/>
<comment type="subcellular location">
    <subcellularLocation>
        <location evidence="5">Cytoplasm</location>
    </subcellularLocation>
</comment>
<comment type="catalytic activity">
    <reaction evidence="4 5">
        <text>L-arginine + H2O = L-citrulline + NH4(+)</text>
        <dbReference type="Rhea" id="RHEA:19597"/>
        <dbReference type="ChEBI" id="CHEBI:15377"/>
        <dbReference type="ChEBI" id="CHEBI:28938"/>
        <dbReference type="ChEBI" id="CHEBI:32682"/>
        <dbReference type="ChEBI" id="CHEBI:57743"/>
        <dbReference type="EC" id="3.5.3.6"/>
    </reaction>
</comment>
<feature type="active site" description="Amidino-cysteine intermediate" evidence="5 6">
    <location>
        <position position="418"/>
    </location>
</feature>
<dbReference type="GO" id="GO:0019546">
    <property type="term" value="P:L-arginine deiminase pathway"/>
    <property type="evidence" value="ECO:0007669"/>
    <property type="project" value="UniProtKB-UniRule"/>
</dbReference>
<evidence type="ECO:0000256" key="2">
    <source>
        <dbReference type="ARBA" id="ARBA00010206"/>
    </source>
</evidence>
<dbReference type="PIRSF" id="PIRSF006356">
    <property type="entry name" value="Arg_deiminase"/>
    <property type="match status" value="1"/>
</dbReference>
<organism evidence="7 8">
    <name type="scientific">Borrelia hermsii (strain HS1 / DAH)</name>
    <dbReference type="NCBI Taxonomy" id="314723"/>
    <lineage>
        <taxon>Bacteria</taxon>
        <taxon>Pseudomonadati</taxon>
        <taxon>Spirochaetota</taxon>
        <taxon>Spirochaetia</taxon>
        <taxon>Spirochaetales</taxon>
        <taxon>Borreliaceae</taxon>
        <taxon>Borrelia</taxon>
    </lineage>
</organism>
<dbReference type="InterPro" id="IPR003876">
    <property type="entry name" value="Arg_deiminase"/>
</dbReference>
<dbReference type="Pfam" id="PF02274">
    <property type="entry name" value="ADI"/>
    <property type="match status" value="1"/>
</dbReference>
<evidence type="ECO:0000256" key="3">
    <source>
        <dbReference type="ARBA" id="ARBA00022801"/>
    </source>
</evidence>
<comment type="pathway">
    <text evidence="1 5">Amino-acid degradation; L-arginine degradation via ADI pathway; carbamoyl phosphate from L-arginine: step 1/2.</text>
</comment>
<dbReference type="NCBIfam" id="TIGR01078">
    <property type="entry name" value="arcA"/>
    <property type="match status" value="1"/>
</dbReference>
<keyword evidence="3 5" id="KW-0378">Hydrolase</keyword>
<proteinExistence type="inferred from homology"/>
<dbReference type="EMBL" id="CP000048">
    <property type="protein sequence ID" value="AAX17338.1"/>
    <property type="molecule type" value="Genomic_DNA"/>
</dbReference>
<dbReference type="SUPFAM" id="SSF55909">
    <property type="entry name" value="Pentein"/>
    <property type="match status" value="1"/>
</dbReference>
<gene>
    <name evidence="5" type="primary">arcA</name>
    <name evidence="7" type="ordered locus">BH0841</name>
</gene>
<dbReference type="Gene3D" id="3.75.10.10">
    <property type="entry name" value="L-arginine/glycine Amidinotransferase, Chain A"/>
    <property type="match status" value="1"/>
</dbReference>
<dbReference type="PANTHER" id="PTHR47271:SF2">
    <property type="entry name" value="ARGININE DEIMINASE"/>
    <property type="match status" value="1"/>
</dbReference>
<sequence>MKLNLKFFKLFYKKKGVFVMQYLKPINVFSEIGRLKKVLLHRPGEELENLTPSIMKRLLFDDIPYLEVAIQEHDAFADILRSNGVEVVYIEDLISETIAKCDSVKEKFISQFILEAGIRTENKTKALKDYFYNMSIKDMISKMIAGVTRDDLKNYKSDSLNYLVNSEYPLIVDPMPNILFTRDPFASVGNGVTINRMQTKTRRRETIFAEYIFKYHPIYKDNVPIWYTRDEDTTLEGGDELVLSRDVLAIGVSERTEAESVEKIARKLFEQKTSFGTILAFQIPQSRAYMHLDTVFTQIDHTTFTSFTSDDMKFTIYALTYDLASGSIKVKSEKAKLEDILGFYLGCKISIIRCAGGDLIHGAREQWNDGANTLAIAPGEVIVYSRNHVTNKLLEEFGIKVYRMPSSELSRGRGGPRCMSMPLIREDI</sequence>
<dbReference type="PRINTS" id="PR01466">
    <property type="entry name" value="ARGDEIMINASE"/>
</dbReference>
<keyword evidence="5" id="KW-0963">Cytoplasm</keyword>
<evidence type="ECO:0000256" key="6">
    <source>
        <dbReference type="PIRSR" id="PIRSR006356-1"/>
    </source>
</evidence>
<dbReference type="PANTHER" id="PTHR47271">
    <property type="entry name" value="ARGININE DEIMINASE"/>
    <property type="match status" value="1"/>
</dbReference>
<dbReference type="GO" id="GO:0005737">
    <property type="term" value="C:cytoplasm"/>
    <property type="evidence" value="ECO:0007669"/>
    <property type="project" value="UniProtKB-SubCell"/>
</dbReference>
<evidence type="ECO:0000313" key="8">
    <source>
        <dbReference type="Proteomes" id="UP000008834"/>
    </source>
</evidence>
<dbReference type="EC" id="3.5.3.6" evidence="5"/>
<reference evidence="8" key="1">
    <citation type="submission" date="2004-12" db="EMBL/GenBank/DDBJ databases">
        <title>The genome sequence of Borrelia hermsii and Borrelia turicatae: comparative analysis of two agents of endemic N. America relapsing fever.</title>
        <authorList>
            <person name="Porcella S.F."/>
            <person name="Raffel S.J."/>
            <person name="Schrumpf M.E."/>
            <person name="Montgomery B."/>
            <person name="Smith T."/>
            <person name="Schwan T.G."/>
        </authorList>
    </citation>
    <scope>NUCLEOTIDE SEQUENCE [LARGE SCALE GENOMIC DNA]</scope>
    <source>
        <strain evidence="8">HS1 / DAH</strain>
    </source>
</reference>
<evidence type="ECO:0000313" key="7">
    <source>
        <dbReference type="EMBL" id="AAX17338.1"/>
    </source>
</evidence>
<dbReference type="Proteomes" id="UP000008834">
    <property type="component" value="Chromosome"/>
</dbReference>